<dbReference type="Gene3D" id="3.30.565.10">
    <property type="entry name" value="Histidine kinase-like ATPase, C-terminal domain"/>
    <property type="match status" value="1"/>
</dbReference>
<dbReference type="SUPFAM" id="SSF55874">
    <property type="entry name" value="ATPase domain of HSP90 chaperone/DNA topoisomerase II/histidine kinase"/>
    <property type="match status" value="1"/>
</dbReference>
<keyword evidence="1" id="KW-0547">Nucleotide-binding</keyword>
<dbReference type="RefSeq" id="WP_186976103.1">
    <property type="nucleotide sequence ID" value="NZ_JACOOH010000004.1"/>
</dbReference>
<evidence type="ECO:0000313" key="2">
    <source>
        <dbReference type="Proteomes" id="UP000646484"/>
    </source>
</evidence>
<reference evidence="1 2" key="1">
    <citation type="submission" date="2020-08" db="EMBL/GenBank/DDBJ databases">
        <title>Genome public.</title>
        <authorList>
            <person name="Liu C."/>
            <person name="Sun Q."/>
        </authorList>
    </citation>
    <scope>NUCLEOTIDE SEQUENCE [LARGE SCALE GENOMIC DNA]</scope>
    <source>
        <strain evidence="1 2">NSJ-56</strain>
    </source>
</reference>
<sequence>MVDKIIAKSNIANKIRNTVLSRKKGLMPLFELISNSIHSIFERAAADLMDEDEEGKVLITLIRNGKPQTLESIADNDNYPIRAIKVQDNGIGLNEANLISFTEADSDHKLNIGGKGIGRFVCLKAFKYLEISSVFREGGVFKKRSLSLKNTKQGFENYTETDTDERVYQTTCTLFDFLTEYQRHTPKRLGEIADAIITHFQLYFITNQMPHIIIYNQNGDHIDLNNRYSTSFSNKIQEQGFNIGEDYFTVYLSKSNSSQSHRLHFCAHNRSVIEEWLGKRIIDLGKKPVVFKDSSPFYYAAFIVSELLDRSVNNERTNFCFPTNEEDEEEEETEEISLSKIRRHAVNAVESLIADYLNDVQNQKVEIYRTVIDTEMPQYRAVLNRRPEQVKKLQAGLSKQNLDIELYKIETDWKADIKKQGIELIEKKKDITNLDEYQDLYESYLTGLNEIGQSELARYVTHRKAVIDLLDYLVSKESDEDKYANEDIVHSLFFPIRSTSDIIPYSKQNLWMIDERLSYHTYLASDKFFSTLKYIEVSENPDDRPDILIFSNAFAFVEEKDPPYNSITIIEFKKPERDNYIDNDDSKNPVDQVERYIEDLLNGKVTNRKGRTINITKETPFYVYIISDLTPSLVKILERRDFYKTPDGQGYYTFKSRRYNGYIEVMTFDKIRSDAKKRNQILFDKLGLPAD</sequence>
<evidence type="ECO:0000313" key="1">
    <source>
        <dbReference type="EMBL" id="MBC5621635.1"/>
    </source>
</evidence>
<dbReference type="EMBL" id="JACOOH010000004">
    <property type="protein sequence ID" value="MBC5621635.1"/>
    <property type="molecule type" value="Genomic_DNA"/>
</dbReference>
<dbReference type="Proteomes" id="UP000646484">
    <property type="component" value="Unassembled WGS sequence"/>
</dbReference>
<keyword evidence="1" id="KW-0067">ATP-binding</keyword>
<comment type="caution">
    <text evidence="1">The sequence shown here is derived from an EMBL/GenBank/DDBJ whole genome shotgun (WGS) entry which is preliminary data.</text>
</comment>
<dbReference type="InterPro" id="IPR036890">
    <property type="entry name" value="HATPase_C_sf"/>
</dbReference>
<protein>
    <submittedName>
        <fullName evidence="1">ATP-binding protein</fullName>
    </submittedName>
</protein>
<keyword evidence="2" id="KW-1185">Reference proteome</keyword>
<proteinExistence type="predicted"/>
<name>A0ABR7D125_9BACT</name>
<gene>
    <name evidence="1" type="ORF">H8S64_11050</name>
</gene>
<organism evidence="1 2">
    <name type="scientific">Butyricimonas hominis</name>
    <dbReference type="NCBI Taxonomy" id="2763032"/>
    <lineage>
        <taxon>Bacteria</taxon>
        <taxon>Pseudomonadati</taxon>
        <taxon>Bacteroidota</taxon>
        <taxon>Bacteroidia</taxon>
        <taxon>Bacteroidales</taxon>
        <taxon>Odoribacteraceae</taxon>
        <taxon>Butyricimonas</taxon>
    </lineage>
</organism>
<dbReference type="GO" id="GO:0005524">
    <property type="term" value="F:ATP binding"/>
    <property type="evidence" value="ECO:0007669"/>
    <property type="project" value="UniProtKB-KW"/>
</dbReference>
<accession>A0ABR7D125</accession>